<comment type="subunit">
    <text evidence="1">Homodimer.</text>
</comment>
<dbReference type="InterPro" id="IPR011008">
    <property type="entry name" value="Dimeric_a/b-barrel"/>
</dbReference>
<dbReference type="InterPro" id="IPR013097">
    <property type="entry name" value="Dabb"/>
</dbReference>
<sequence length="125" mass="13436">MLSRKAVVQLAMGDLKHLVLAKFKEGVPVEDLIKGMERLATDMEAVKGFEWGQDSVSEVALRQGYTHVFILTFKSAEDFAAFSAHPTHLEFAANFAAGIESILVFDFPSVLIKPSNAAAAAAAPA</sequence>
<dbReference type="SMART" id="SM00886">
    <property type="entry name" value="Dabb"/>
    <property type="match status" value="1"/>
</dbReference>
<protein>
    <recommendedName>
        <fullName evidence="2">Stress-response A/B barrel domain-containing protein</fullName>
    </recommendedName>
</protein>
<evidence type="ECO:0000256" key="1">
    <source>
        <dbReference type="ARBA" id="ARBA00011738"/>
    </source>
</evidence>
<dbReference type="Proteomes" id="UP000825729">
    <property type="component" value="Unassembled WGS sequence"/>
</dbReference>
<dbReference type="InterPro" id="IPR044662">
    <property type="entry name" value="HS1/DABB1-like"/>
</dbReference>
<gene>
    <name evidence="3" type="ORF">H6P81_003552</name>
</gene>
<evidence type="ECO:0000313" key="3">
    <source>
        <dbReference type="EMBL" id="KAG9459044.1"/>
    </source>
</evidence>
<dbReference type="PANTHER" id="PTHR33178">
    <property type="match status" value="1"/>
</dbReference>
<name>A0AAV7FDD8_ARIFI</name>
<reference evidence="3 4" key="1">
    <citation type="submission" date="2021-07" db="EMBL/GenBank/DDBJ databases">
        <title>The Aristolochia fimbriata genome: insights into angiosperm evolution, floral development and chemical biosynthesis.</title>
        <authorList>
            <person name="Jiao Y."/>
        </authorList>
    </citation>
    <scope>NUCLEOTIDE SEQUENCE [LARGE SCALE GENOMIC DNA]</scope>
    <source>
        <strain evidence="3">IBCAS-2021</strain>
        <tissue evidence="3">Leaf</tissue>
    </source>
</reference>
<dbReference type="PROSITE" id="PS51502">
    <property type="entry name" value="S_R_A_B_BARREL"/>
    <property type="match status" value="1"/>
</dbReference>
<feature type="domain" description="Stress-response A/B barrel" evidence="2">
    <location>
        <begin position="15"/>
        <end position="107"/>
    </location>
</feature>
<dbReference type="PANTHER" id="PTHR33178:SF4">
    <property type="entry name" value="EXPRESSED PROTEIN"/>
    <property type="match status" value="1"/>
</dbReference>
<organism evidence="3 4">
    <name type="scientific">Aristolochia fimbriata</name>
    <name type="common">White veined hardy Dutchman's pipe vine</name>
    <dbReference type="NCBI Taxonomy" id="158543"/>
    <lineage>
        <taxon>Eukaryota</taxon>
        <taxon>Viridiplantae</taxon>
        <taxon>Streptophyta</taxon>
        <taxon>Embryophyta</taxon>
        <taxon>Tracheophyta</taxon>
        <taxon>Spermatophyta</taxon>
        <taxon>Magnoliopsida</taxon>
        <taxon>Magnoliidae</taxon>
        <taxon>Piperales</taxon>
        <taxon>Aristolochiaceae</taxon>
        <taxon>Aristolochia</taxon>
    </lineage>
</organism>
<evidence type="ECO:0000313" key="4">
    <source>
        <dbReference type="Proteomes" id="UP000825729"/>
    </source>
</evidence>
<dbReference type="Pfam" id="PF07876">
    <property type="entry name" value="Dabb"/>
    <property type="match status" value="1"/>
</dbReference>
<comment type="caution">
    <text evidence="3">The sequence shown here is derived from an EMBL/GenBank/DDBJ whole genome shotgun (WGS) entry which is preliminary data.</text>
</comment>
<dbReference type="AlphaFoldDB" id="A0AAV7FDD8"/>
<dbReference type="Gene3D" id="3.30.70.100">
    <property type="match status" value="1"/>
</dbReference>
<keyword evidence="4" id="KW-1185">Reference proteome</keyword>
<dbReference type="EMBL" id="JAINDJ010000002">
    <property type="protein sequence ID" value="KAG9459044.1"/>
    <property type="molecule type" value="Genomic_DNA"/>
</dbReference>
<accession>A0AAV7FDD8</accession>
<dbReference type="SUPFAM" id="SSF54909">
    <property type="entry name" value="Dimeric alpha+beta barrel"/>
    <property type="match status" value="1"/>
</dbReference>
<evidence type="ECO:0000259" key="2">
    <source>
        <dbReference type="PROSITE" id="PS51502"/>
    </source>
</evidence>
<proteinExistence type="predicted"/>